<sequence>MKKYLLIFIFLGMYLNSSAEENESITNSETIYNGLVGSNHTNIINTGIIKNDGSHGITGSSFSTIQNLGTIENNGDYGIDVSGDSAIVNEKTGIISNKGNFGIRLIDGEKVSNFGKVENKGDYGISAYSTKDAVNEKSGVISNDGNTGFYIHNSYGANDGTISNSGNYGFTIDSKSQGINKGIIANKGRFGVAVYNSTFTNSPTGEIRNGSSYGLAIQNGGHGVNYGIIANKGNVGVSVSNSSSFVNHGTIEQGGKIAILMGNGDNTLELGTASKIKGIVEGNRGTDTLILSKTPVTVNPISNGTIDYTIKNFSNIAVKGGTWNLNKDMVLVAPDKFKDNPSSVSMPPVSRDKLDGTLIINPNIKLTLNIQVSDLLTPTLSTNKLVNNGIINENPMDSLYVTNDTVIKIPTLYIKDTNNSSIGQVDVNNVAEGWLGNYEYDRDNGILYLVLNKKPDDPAPSNDIVGGFYDSIYNYPKSNIHEINNMEAREKNYSLNREFNLNPNSNTQSGELITSYGKYYGNSYHPAYSYRSYGFNGQSIFPYNNFAFGLNYGYIGSKVDFKDKGSSREDIDSFTLVGSVSYLYNNWLNIFQTGLGYSRHDLKRRILDREDNYNKREIKGDFNSFLTSFGWETGYILAGDNRKNYVYPYAGLDYIWNKDQGYNEKQDTTTDEDNYALNVKKNTSPSLVSKAGLKYKYSISENWNINGDFTWYHSSKSPRNTHADFIFKPDVHFTIPPLKVSKDTEVINLNASYTTKTLLEYNIGLHGLINRNHFESSVSLGVKYTF</sequence>
<dbReference type="Gene3D" id="2.40.128.130">
    <property type="entry name" value="Autotransporter beta-domain"/>
    <property type="match status" value="1"/>
</dbReference>
<dbReference type="Proteomes" id="UP000249008">
    <property type="component" value="Chromosome 1"/>
</dbReference>
<evidence type="ECO:0000256" key="1">
    <source>
        <dbReference type="SAM" id="SignalP"/>
    </source>
</evidence>
<dbReference type="SUPFAM" id="SSF103515">
    <property type="entry name" value="Autotransporter"/>
    <property type="match status" value="1"/>
</dbReference>
<dbReference type="EMBL" id="LS483487">
    <property type="protein sequence ID" value="SQJ02562.1"/>
    <property type="molecule type" value="Genomic_DNA"/>
</dbReference>
<dbReference type="SMART" id="SM00869">
    <property type="entry name" value="Autotransporter"/>
    <property type="match status" value="1"/>
</dbReference>
<evidence type="ECO:0000313" key="3">
    <source>
        <dbReference type="EMBL" id="SQJ02562.1"/>
    </source>
</evidence>
<feature type="domain" description="Autotransporter" evidence="2">
    <location>
        <begin position="501"/>
        <end position="786"/>
    </location>
</feature>
<feature type="signal peptide" evidence="1">
    <location>
        <begin position="1"/>
        <end position="19"/>
    </location>
</feature>
<proteinExistence type="predicted"/>
<dbReference type="PROSITE" id="PS51208">
    <property type="entry name" value="AUTOTRANSPORTER"/>
    <property type="match status" value="1"/>
</dbReference>
<organism evidence="3 4">
    <name type="scientific">Fusobacterium ulcerans</name>
    <dbReference type="NCBI Taxonomy" id="861"/>
    <lineage>
        <taxon>Bacteria</taxon>
        <taxon>Fusobacteriati</taxon>
        <taxon>Fusobacteriota</taxon>
        <taxon>Fusobacteriia</taxon>
        <taxon>Fusobacteriales</taxon>
        <taxon>Fusobacteriaceae</taxon>
        <taxon>Fusobacterium</taxon>
    </lineage>
</organism>
<evidence type="ECO:0000313" key="4">
    <source>
        <dbReference type="Proteomes" id="UP000249008"/>
    </source>
</evidence>
<protein>
    <submittedName>
        <fullName evidence="3">Uncharacterized protein with a C-terminal OMP (Outer membrane protein) domain</fullName>
    </submittedName>
</protein>
<evidence type="ECO:0000259" key="2">
    <source>
        <dbReference type="PROSITE" id="PS51208"/>
    </source>
</evidence>
<keyword evidence="1" id="KW-0732">Signal</keyword>
<name>A0AAX2JBA7_9FUSO</name>
<dbReference type="GeneID" id="78456020"/>
<feature type="chain" id="PRO_5044027595" evidence="1">
    <location>
        <begin position="20"/>
        <end position="786"/>
    </location>
</feature>
<dbReference type="InterPro" id="IPR036709">
    <property type="entry name" value="Autotransporte_beta_dom_sf"/>
</dbReference>
<gene>
    <name evidence="3" type="ORF">NCTC12112_01458</name>
</gene>
<dbReference type="KEGG" id="ful:C4N20_14430"/>
<accession>A0AAX2JBA7</accession>
<reference evidence="3 4" key="1">
    <citation type="submission" date="2018-06" db="EMBL/GenBank/DDBJ databases">
        <authorList>
            <consortium name="Pathogen Informatics"/>
            <person name="Doyle S."/>
        </authorList>
    </citation>
    <scope>NUCLEOTIDE SEQUENCE [LARGE SCALE GENOMIC DNA]</scope>
    <source>
        <strain evidence="3 4">NCTC12112</strain>
    </source>
</reference>
<dbReference type="InterPro" id="IPR005546">
    <property type="entry name" value="Autotransporte_beta"/>
</dbReference>
<dbReference type="RefSeq" id="WP_005977348.1">
    <property type="nucleotide sequence ID" value="NZ_CABKNW010000002.1"/>
</dbReference>
<dbReference type="AlphaFoldDB" id="A0AAX2JBA7"/>